<proteinExistence type="predicted"/>
<sequence length="174" mass="19850">MLDDADLHRDDFKLFADLLADGVFTAAAGTRQLMLGKFMDDFDSGQVGGQRLTFAATFGRHDNFFFAGFIDRLCNTFCFIEERQLRRCRISRLLGLTPEQSLAQQRVLFFKMNNLAFVRRPLTDHLLKQLPEQNRITRKVFGHGNHAADYTESGDVSKCQNLMRAVVPEVEAVE</sequence>
<dbReference type="Proteomes" id="UP000349468">
    <property type="component" value="Unassembled WGS sequence"/>
</dbReference>
<evidence type="ECO:0000313" key="1">
    <source>
        <dbReference type="EMBL" id="VVN47999.1"/>
    </source>
</evidence>
<evidence type="ECO:0000313" key="2">
    <source>
        <dbReference type="EMBL" id="VVN48132.1"/>
    </source>
</evidence>
<dbReference type="EMBL" id="CABVHJ010000050">
    <property type="protein sequence ID" value="VVN48132.1"/>
    <property type="molecule type" value="Genomic_DNA"/>
</dbReference>
<accession>A0A5E6Y634</accession>
<dbReference type="EMBL" id="CABVHJ010000043">
    <property type="protein sequence ID" value="VVN47999.1"/>
    <property type="molecule type" value="Genomic_DNA"/>
</dbReference>
<gene>
    <name evidence="1" type="ORF">PS655_06038</name>
    <name evidence="2" type="ORF">PS655_06056</name>
    <name evidence="3" type="ORF">PS870_06533</name>
</gene>
<reference evidence="4 5" key="1">
    <citation type="submission" date="2019-09" db="EMBL/GenBank/DDBJ databases">
        <authorList>
            <person name="Chandra G."/>
            <person name="Truman W A."/>
        </authorList>
    </citation>
    <scope>NUCLEOTIDE SEQUENCE [LARGE SCALE GENOMIC DNA]</scope>
    <source>
        <strain evidence="1">PS655</strain>
        <strain evidence="3">PS870</strain>
    </source>
</reference>
<protein>
    <submittedName>
        <fullName evidence="1">Uncharacterized protein</fullName>
    </submittedName>
</protein>
<evidence type="ECO:0000313" key="5">
    <source>
        <dbReference type="Proteomes" id="UP000349468"/>
    </source>
</evidence>
<name>A0A5E6Y634_PSEFL</name>
<dbReference type="AlphaFoldDB" id="A0A5E6Y634"/>
<evidence type="ECO:0000313" key="3">
    <source>
        <dbReference type="EMBL" id="VVP62153.1"/>
    </source>
</evidence>
<dbReference type="EMBL" id="CABVIK010000055">
    <property type="protein sequence ID" value="VVP62153.1"/>
    <property type="molecule type" value="Genomic_DNA"/>
</dbReference>
<organism evidence="1 4">
    <name type="scientific">Pseudomonas fluorescens</name>
    <dbReference type="NCBI Taxonomy" id="294"/>
    <lineage>
        <taxon>Bacteria</taxon>
        <taxon>Pseudomonadati</taxon>
        <taxon>Pseudomonadota</taxon>
        <taxon>Gammaproteobacteria</taxon>
        <taxon>Pseudomonadales</taxon>
        <taxon>Pseudomonadaceae</taxon>
        <taxon>Pseudomonas</taxon>
    </lineage>
</organism>
<dbReference type="Proteomes" id="UP000327167">
    <property type="component" value="Unassembled WGS sequence"/>
</dbReference>
<evidence type="ECO:0000313" key="4">
    <source>
        <dbReference type="Proteomes" id="UP000327167"/>
    </source>
</evidence>